<dbReference type="Proteomes" id="UP000306855">
    <property type="component" value="Unassembled WGS sequence"/>
</dbReference>
<name>A0A4S2ELB5_9LACO</name>
<dbReference type="AlphaFoldDB" id="A0A4S2ELB5"/>
<protein>
    <submittedName>
        <fullName evidence="1">Uncharacterized protein</fullName>
    </submittedName>
</protein>
<organism evidence="1 2">
    <name type="scientific">Ligilactobacillus murinus</name>
    <dbReference type="NCBI Taxonomy" id="1622"/>
    <lineage>
        <taxon>Bacteria</taxon>
        <taxon>Bacillati</taxon>
        <taxon>Bacillota</taxon>
        <taxon>Bacilli</taxon>
        <taxon>Lactobacillales</taxon>
        <taxon>Lactobacillaceae</taxon>
        <taxon>Ligilactobacillus</taxon>
    </lineage>
</organism>
<evidence type="ECO:0000313" key="2">
    <source>
        <dbReference type="Proteomes" id="UP000306855"/>
    </source>
</evidence>
<dbReference type="EMBL" id="SRYK01000004">
    <property type="protein sequence ID" value="TGY56928.1"/>
    <property type="molecule type" value="Genomic_DNA"/>
</dbReference>
<comment type="caution">
    <text evidence="1">The sequence shown here is derived from an EMBL/GenBank/DDBJ whole genome shotgun (WGS) entry which is preliminary data.</text>
</comment>
<dbReference type="Pfam" id="PF12363">
    <property type="entry name" value="Phage_TAC_12"/>
    <property type="match status" value="1"/>
</dbReference>
<gene>
    <name evidence="1" type="ORF">E5340_01640</name>
</gene>
<evidence type="ECO:0000313" key="1">
    <source>
        <dbReference type="EMBL" id="TGY56928.1"/>
    </source>
</evidence>
<accession>A0A4S2ELB5</accession>
<reference evidence="1 2" key="1">
    <citation type="submission" date="2019-04" db="EMBL/GenBank/DDBJ databases">
        <title>Microbes associate with the intestines of laboratory mice.</title>
        <authorList>
            <person name="Navarre W."/>
            <person name="Wong E."/>
            <person name="Huang K."/>
            <person name="Tropini C."/>
            <person name="Ng K."/>
            <person name="Yu B."/>
        </authorList>
    </citation>
    <scope>NUCLEOTIDE SEQUENCE [LARGE SCALE GENOMIC DNA]</scope>
    <source>
        <strain evidence="1 2">NM26_J9</strain>
    </source>
</reference>
<sequence>MHLLIRIQQQKDNRRILIMYVKIDGKNYELHFGVRFVRELDKKYSIEGPVEFGTGVNNIYARLQSPNPYALYEALHAALQPDLDLTEEEFDIWVDSFKSEQEYTRFFGLFTKELKNHRQTRPLVKNYEKVMNEVKKQFEKEKNLKAQDTMKP</sequence>
<dbReference type="InterPro" id="IPR024410">
    <property type="entry name" value="Phage_TAC_12"/>
</dbReference>
<proteinExistence type="predicted"/>